<evidence type="ECO:0000256" key="4">
    <source>
        <dbReference type="ARBA" id="ARBA00022605"/>
    </source>
</evidence>
<dbReference type="PANTHER" id="PTHR48077">
    <property type="entry name" value="TRYPTOPHAN SYNTHASE-RELATED"/>
    <property type="match status" value="1"/>
</dbReference>
<name>A0AAD2HAX6_9AGAR</name>
<evidence type="ECO:0000256" key="3">
    <source>
        <dbReference type="ARBA" id="ARBA00012043"/>
    </source>
</evidence>
<evidence type="ECO:0000259" key="11">
    <source>
        <dbReference type="Pfam" id="PF00291"/>
    </source>
</evidence>
<evidence type="ECO:0000256" key="10">
    <source>
        <dbReference type="RuleBase" id="RU003663"/>
    </source>
</evidence>
<dbReference type="InterPro" id="IPR019999">
    <property type="entry name" value="Anth_synth_I-like"/>
</dbReference>
<dbReference type="InterPro" id="IPR001926">
    <property type="entry name" value="TrpB-like_PALP"/>
</dbReference>
<evidence type="ECO:0000256" key="9">
    <source>
        <dbReference type="ARBA" id="ARBA00049047"/>
    </source>
</evidence>
<keyword evidence="4 10" id="KW-0028">Amino-acid biosynthesis</keyword>
<keyword evidence="7 10" id="KW-0057">Aromatic amino acid biosynthesis</keyword>
<proteinExistence type="predicted"/>
<dbReference type="InterPro" id="IPR023026">
    <property type="entry name" value="Trp_synth_beta/beta-like"/>
</dbReference>
<dbReference type="PRINTS" id="PR00095">
    <property type="entry name" value="ANTSNTHASEI"/>
</dbReference>
<dbReference type="SUPFAM" id="SSF53686">
    <property type="entry name" value="Tryptophan synthase beta subunit-like PLP-dependent enzymes"/>
    <property type="match status" value="1"/>
</dbReference>
<comment type="caution">
    <text evidence="14">The sequence shown here is derived from an EMBL/GenBank/DDBJ whole genome shotgun (WGS) entry which is preliminary data.</text>
</comment>
<evidence type="ECO:0000259" key="12">
    <source>
        <dbReference type="Pfam" id="PF00425"/>
    </source>
</evidence>
<dbReference type="NCBIfam" id="TIGR00263">
    <property type="entry name" value="trpB"/>
    <property type="match status" value="1"/>
</dbReference>
<reference evidence="14" key="1">
    <citation type="submission" date="2023-11" db="EMBL/GenBank/DDBJ databases">
        <authorList>
            <person name="De Vega J J."/>
            <person name="De Vega J J."/>
        </authorList>
    </citation>
    <scope>NUCLEOTIDE SEQUENCE</scope>
</reference>
<dbReference type="Pfam" id="PF00291">
    <property type="entry name" value="PALP"/>
    <property type="match status" value="1"/>
</dbReference>
<comment type="cofactor">
    <cofactor evidence="1 10">
        <name>pyridoxal 5'-phosphate</name>
        <dbReference type="ChEBI" id="CHEBI:597326"/>
    </cofactor>
</comment>
<evidence type="ECO:0000256" key="2">
    <source>
        <dbReference type="ARBA" id="ARBA00004733"/>
    </source>
</evidence>
<keyword evidence="5 10" id="KW-0822">Tryptophan biosynthesis</keyword>
<evidence type="ECO:0000256" key="7">
    <source>
        <dbReference type="ARBA" id="ARBA00023141"/>
    </source>
</evidence>
<keyword evidence="6 10" id="KW-0663">Pyridoxal phosphate</keyword>
<sequence length="759" mass="84883">MRKNLQDNYLTVMQSEAFRREFDQLLRDYVGRPSPLYFAQRLSERYGCRIYLKREDLNHTGAHKINNTIGQILIAQQMGKTRIIAETGAGQHGVATATVCALKNMRCIVYMGKTDVERQYTNVQKMKMLGAEVRPVTSGNMTLKDATNEAIRDWCCHPTDTHYIIGSTVGPHPYPDMVARLQSVISEEIRKQLQQQECRDYPDYLIACVGGGSNAAGTIYHYIDDRRVKIVLAEAGGKGVDSGLSAATIHLGEEGIIHGARTLVMQNEDGQIEEPYSISAGLDYPASVRFTRTSPRKAGDRAGCSGDLHTPVSIYLKVRDIYPQSALLESSDFHAGENSLSYIALCPLASFGVNGDVCTMFFPDRTVFREPVGESLSVTDALNAFLKKFRIEGEQAERCGLFGYTAFDAVKYFEKIPVIESHDAQNDAPDIMYILYKYLLVFNHFKNELMLIELLSDGENTRLHEIESVIGNRNFASYDFSLRGKEYSTITDEQYQEFVRRGVAHCRRGDVFQIVLSRRFVQPYAGDDFKVYRALRSVNPSPYLFYFNFGGFRIFGSSPETHCKVQNGRASIDPIAGTTRRTGDALKDKQLADALLRDPKENAEHVMLVDLARNDLSRNAVNVKVDFYKEPQYYSHVIHLVSRVSGVIEPDSNPVQTFVDTFPAGTLSGAPKVRAMQLISEIEPHSRGAYGGCIGFIGLDGNLNQAITIRTLVSRNNELWYQAGAGIVAQSIPENELQEVNNKLRALKNAIDIAVNLKN</sequence>
<evidence type="ECO:0000313" key="15">
    <source>
        <dbReference type="Proteomes" id="UP001295794"/>
    </source>
</evidence>
<comment type="pathway">
    <text evidence="2 10">Amino-acid biosynthesis; L-tryptophan biosynthesis; L-tryptophan from chorismate: step 5/5.</text>
</comment>
<dbReference type="Pfam" id="PF00425">
    <property type="entry name" value="Chorismate_bind"/>
    <property type="match status" value="1"/>
</dbReference>
<evidence type="ECO:0000256" key="8">
    <source>
        <dbReference type="ARBA" id="ARBA00023239"/>
    </source>
</evidence>
<comment type="catalytic activity">
    <reaction evidence="9 10">
        <text>(1S,2R)-1-C-(indol-3-yl)glycerol 3-phosphate + L-serine = D-glyceraldehyde 3-phosphate + L-tryptophan + H2O</text>
        <dbReference type="Rhea" id="RHEA:10532"/>
        <dbReference type="ChEBI" id="CHEBI:15377"/>
        <dbReference type="ChEBI" id="CHEBI:33384"/>
        <dbReference type="ChEBI" id="CHEBI:57912"/>
        <dbReference type="ChEBI" id="CHEBI:58866"/>
        <dbReference type="ChEBI" id="CHEBI:59776"/>
        <dbReference type="EC" id="4.2.1.20"/>
    </reaction>
</comment>
<dbReference type="FunFam" id="3.40.50.1100:FF:000001">
    <property type="entry name" value="Tryptophan synthase beta chain"/>
    <property type="match status" value="1"/>
</dbReference>
<dbReference type="InterPro" id="IPR006653">
    <property type="entry name" value="Trp_synth_b_CS"/>
</dbReference>
<evidence type="ECO:0000256" key="6">
    <source>
        <dbReference type="ARBA" id="ARBA00022898"/>
    </source>
</evidence>
<evidence type="ECO:0000256" key="5">
    <source>
        <dbReference type="ARBA" id="ARBA00022822"/>
    </source>
</evidence>
<organism evidence="14 15">
    <name type="scientific">Mycena citricolor</name>
    <dbReference type="NCBI Taxonomy" id="2018698"/>
    <lineage>
        <taxon>Eukaryota</taxon>
        <taxon>Fungi</taxon>
        <taxon>Dikarya</taxon>
        <taxon>Basidiomycota</taxon>
        <taxon>Agaricomycotina</taxon>
        <taxon>Agaricomycetes</taxon>
        <taxon>Agaricomycetidae</taxon>
        <taxon>Agaricales</taxon>
        <taxon>Marasmiineae</taxon>
        <taxon>Mycenaceae</taxon>
        <taxon>Mycena</taxon>
    </lineage>
</organism>
<dbReference type="GO" id="GO:0005737">
    <property type="term" value="C:cytoplasm"/>
    <property type="evidence" value="ECO:0007669"/>
    <property type="project" value="TreeGrafter"/>
</dbReference>
<dbReference type="PROSITE" id="PS00168">
    <property type="entry name" value="TRP_SYNTHASE_BETA"/>
    <property type="match status" value="1"/>
</dbReference>
<dbReference type="InterPro" id="IPR006654">
    <property type="entry name" value="Trp_synth_beta"/>
</dbReference>
<gene>
    <name evidence="14" type="ORF">MYCIT1_LOCUS19699</name>
</gene>
<keyword evidence="8 10" id="KW-0456">Lyase</keyword>
<evidence type="ECO:0000256" key="1">
    <source>
        <dbReference type="ARBA" id="ARBA00001933"/>
    </source>
</evidence>
<feature type="domain" description="Anthranilate synthase component I N-terminal" evidence="13">
    <location>
        <begin position="307"/>
        <end position="451"/>
    </location>
</feature>
<dbReference type="InterPro" id="IPR036052">
    <property type="entry name" value="TrpB-like_PALP_sf"/>
</dbReference>
<dbReference type="SUPFAM" id="SSF56322">
    <property type="entry name" value="ADC synthase"/>
    <property type="match status" value="1"/>
</dbReference>
<accession>A0AAD2HAX6</accession>
<protein>
    <recommendedName>
        <fullName evidence="3 10">Tryptophan synthase</fullName>
        <ecNumber evidence="3 10">4.2.1.20</ecNumber>
    </recommendedName>
</protein>
<dbReference type="Gene3D" id="3.40.50.1100">
    <property type="match status" value="2"/>
</dbReference>
<dbReference type="PANTHER" id="PTHR48077:SF3">
    <property type="entry name" value="TRYPTOPHAN SYNTHASE"/>
    <property type="match status" value="1"/>
</dbReference>
<dbReference type="Pfam" id="PF04715">
    <property type="entry name" value="Anth_synt_I_N"/>
    <property type="match status" value="1"/>
</dbReference>
<feature type="domain" description="Chorismate-utilising enzyme C-terminal" evidence="12">
    <location>
        <begin position="492"/>
        <end position="743"/>
    </location>
</feature>
<evidence type="ECO:0000259" key="13">
    <source>
        <dbReference type="Pfam" id="PF04715"/>
    </source>
</evidence>
<dbReference type="InterPro" id="IPR005801">
    <property type="entry name" value="ADC_synthase"/>
</dbReference>
<dbReference type="AlphaFoldDB" id="A0AAD2HAX6"/>
<evidence type="ECO:0000313" key="14">
    <source>
        <dbReference type="EMBL" id="CAK5273314.1"/>
    </source>
</evidence>
<dbReference type="Gene3D" id="3.60.120.10">
    <property type="entry name" value="Anthranilate synthase"/>
    <property type="match status" value="1"/>
</dbReference>
<keyword evidence="15" id="KW-1185">Reference proteome</keyword>
<dbReference type="InterPro" id="IPR006805">
    <property type="entry name" value="Anth_synth_I_N"/>
</dbReference>
<dbReference type="Proteomes" id="UP001295794">
    <property type="component" value="Unassembled WGS sequence"/>
</dbReference>
<dbReference type="InterPro" id="IPR015890">
    <property type="entry name" value="Chorismate_C"/>
</dbReference>
<dbReference type="EMBL" id="CAVNYO010000297">
    <property type="protein sequence ID" value="CAK5273314.1"/>
    <property type="molecule type" value="Genomic_DNA"/>
</dbReference>
<feature type="domain" description="Tryptophan synthase beta chain-like PALP" evidence="11">
    <location>
        <begin position="31"/>
        <end position="236"/>
    </location>
</feature>
<dbReference type="CDD" id="cd06446">
    <property type="entry name" value="Trp-synth_B"/>
    <property type="match status" value="1"/>
</dbReference>
<dbReference type="GO" id="GO:0004834">
    <property type="term" value="F:tryptophan synthase activity"/>
    <property type="evidence" value="ECO:0007669"/>
    <property type="project" value="UniProtKB-EC"/>
</dbReference>
<dbReference type="EC" id="4.2.1.20" evidence="3 10"/>